<accession>A0A0G4GQT6</accession>
<dbReference type="Proteomes" id="UP000041254">
    <property type="component" value="Unassembled WGS sequence"/>
</dbReference>
<evidence type="ECO:0000256" key="2">
    <source>
        <dbReference type="SAM" id="Phobius"/>
    </source>
</evidence>
<feature type="coiled-coil region" evidence="1">
    <location>
        <begin position="39"/>
        <end position="73"/>
    </location>
</feature>
<evidence type="ECO:0000313" key="4">
    <source>
        <dbReference type="Proteomes" id="UP000041254"/>
    </source>
</evidence>
<dbReference type="EMBL" id="CDMY01000763">
    <property type="protein sequence ID" value="CEM32804.1"/>
    <property type="molecule type" value="Genomic_DNA"/>
</dbReference>
<feature type="transmembrane region" description="Helical" evidence="2">
    <location>
        <begin position="101"/>
        <end position="123"/>
    </location>
</feature>
<dbReference type="AlphaFoldDB" id="A0A0G4GQT6"/>
<sequence length="160" mass="18869">FRFLRVVRPGRIFEPPPTSVLSLRRHVSTSHKAPPTEELQKAMDDFRRSQEDARTANERIKALEEQLQQMRESQDRRTPTPPDTAIDAVDSLFKWFGLDDFRVFVVWVAVTSTAIWLTVSARVRYLEKKNKREIEEYEEKMRLKVEDYRESLGLSRTVTD</sequence>
<keyword evidence="2" id="KW-1133">Transmembrane helix</keyword>
<keyword evidence="1" id="KW-0175">Coiled coil</keyword>
<keyword evidence="2" id="KW-0472">Membrane</keyword>
<keyword evidence="2" id="KW-0812">Transmembrane</keyword>
<dbReference type="VEuPathDB" id="CryptoDB:Vbra_18394"/>
<reference evidence="3 4" key="1">
    <citation type="submission" date="2014-11" db="EMBL/GenBank/DDBJ databases">
        <authorList>
            <person name="Zhu J."/>
            <person name="Qi W."/>
            <person name="Song R."/>
        </authorList>
    </citation>
    <scope>NUCLEOTIDE SEQUENCE [LARGE SCALE GENOMIC DNA]</scope>
</reference>
<evidence type="ECO:0000313" key="3">
    <source>
        <dbReference type="EMBL" id="CEM32804.1"/>
    </source>
</evidence>
<keyword evidence="4" id="KW-1185">Reference proteome</keyword>
<organism evidence="3 4">
    <name type="scientific">Vitrella brassicaformis (strain CCMP3155)</name>
    <dbReference type="NCBI Taxonomy" id="1169540"/>
    <lineage>
        <taxon>Eukaryota</taxon>
        <taxon>Sar</taxon>
        <taxon>Alveolata</taxon>
        <taxon>Colpodellida</taxon>
        <taxon>Vitrellaceae</taxon>
        <taxon>Vitrella</taxon>
    </lineage>
</organism>
<name>A0A0G4GQT6_VITBC</name>
<proteinExistence type="predicted"/>
<evidence type="ECO:0000256" key="1">
    <source>
        <dbReference type="SAM" id="Coils"/>
    </source>
</evidence>
<dbReference type="InParanoid" id="A0A0G4GQT6"/>
<feature type="non-terminal residue" evidence="3">
    <location>
        <position position="1"/>
    </location>
</feature>
<protein>
    <submittedName>
        <fullName evidence="3">Uncharacterized protein</fullName>
    </submittedName>
</protein>
<gene>
    <name evidence="3" type="ORF">Vbra_18394</name>
</gene>